<keyword evidence="3" id="KW-1185">Reference proteome</keyword>
<organism evidence="2 3">
    <name type="scientific">Acaromyces ingoldii</name>
    <dbReference type="NCBI Taxonomy" id="215250"/>
    <lineage>
        <taxon>Eukaryota</taxon>
        <taxon>Fungi</taxon>
        <taxon>Dikarya</taxon>
        <taxon>Basidiomycota</taxon>
        <taxon>Ustilaginomycotina</taxon>
        <taxon>Exobasidiomycetes</taxon>
        <taxon>Exobasidiales</taxon>
        <taxon>Cryptobasidiaceae</taxon>
        <taxon>Acaromyces</taxon>
    </lineage>
</organism>
<dbReference type="GeneID" id="37039799"/>
<proteinExistence type="predicted"/>
<name>A0A316YQY4_9BASI</name>
<dbReference type="Proteomes" id="UP000245768">
    <property type="component" value="Unassembled WGS sequence"/>
</dbReference>
<evidence type="ECO:0000313" key="3">
    <source>
        <dbReference type="Proteomes" id="UP000245768"/>
    </source>
</evidence>
<dbReference type="EMBL" id="KZ819636">
    <property type="protein sequence ID" value="PWN90443.1"/>
    <property type="molecule type" value="Genomic_DNA"/>
</dbReference>
<dbReference type="RefSeq" id="XP_025377641.1">
    <property type="nucleotide sequence ID" value="XM_025517883.1"/>
</dbReference>
<dbReference type="InParanoid" id="A0A316YQY4"/>
<accession>A0A316YQY4</accession>
<sequence>MPTYSRHPAKGINRSWKSGNRWRRDTAKTSVAGGKELLKLKTTQAHQKAAANGLTPVVVSPFHSGMRFVPIESFCVPCRRIRMRQRLPQAAFHLVDQSTPCLRMSTCSPRRVTRQRSGPQPRERWACSTMYAVDCIFDSSFS</sequence>
<protein>
    <submittedName>
        <fullName evidence="2">Uncharacterized protein</fullName>
    </submittedName>
</protein>
<evidence type="ECO:0000256" key="1">
    <source>
        <dbReference type="SAM" id="MobiDB-lite"/>
    </source>
</evidence>
<evidence type="ECO:0000313" key="2">
    <source>
        <dbReference type="EMBL" id="PWN90443.1"/>
    </source>
</evidence>
<dbReference type="AlphaFoldDB" id="A0A316YQY4"/>
<reference evidence="2 3" key="1">
    <citation type="journal article" date="2018" name="Mol. Biol. Evol.">
        <title>Broad Genomic Sampling Reveals a Smut Pathogenic Ancestry of the Fungal Clade Ustilaginomycotina.</title>
        <authorList>
            <person name="Kijpornyongpan T."/>
            <person name="Mondo S.J."/>
            <person name="Barry K."/>
            <person name="Sandor L."/>
            <person name="Lee J."/>
            <person name="Lipzen A."/>
            <person name="Pangilinan J."/>
            <person name="LaButti K."/>
            <person name="Hainaut M."/>
            <person name="Henrissat B."/>
            <person name="Grigoriev I.V."/>
            <person name="Spatafora J.W."/>
            <person name="Aime M.C."/>
        </authorList>
    </citation>
    <scope>NUCLEOTIDE SEQUENCE [LARGE SCALE GENOMIC DNA]</scope>
    <source>
        <strain evidence="2 3">MCA 4198</strain>
    </source>
</reference>
<feature type="region of interest" description="Disordered" evidence="1">
    <location>
        <begin position="1"/>
        <end position="26"/>
    </location>
</feature>
<gene>
    <name evidence="2" type="ORF">FA10DRAFT_113611</name>
</gene>